<proteinExistence type="predicted"/>
<feature type="chain" id="PRO_5044579180" evidence="2">
    <location>
        <begin position="29"/>
        <end position="487"/>
    </location>
</feature>
<feature type="compositionally biased region" description="Polar residues" evidence="1">
    <location>
        <begin position="379"/>
        <end position="390"/>
    </location>
</feature>
<dbReference type="EMBL" id="GGMS01009620">
    <property type="protein sequence ID" value="MBY78823.1"/>
    <property type="molecule type" value="Transcribed_RNA"/>
</dbReference>
<feature type="compositionally biased region" description="Low complexity" evidence="1">
    <location>
        <begin position="247"/>
        <end position="268"/>
    </location>
</feature>
<feature type="region of interest" description="Disordered" evidence="1">
    <location>
        <begin position="333"/>
        <end position="356"/>
    </location>
</feature>
<evidence type="ECO:0000313" key="5">
    <source>
        <dbReference type="RefSeq" id="XP_025424477.1"/>
    </source>
</evidence>
<accession>A0A2S2QMB8</accession>
<dbReference type="GeneID" id="112693570"/>
<dbReference type="RefSeq" id="XP_025424477.1">
    <property type="nucleotide sequence ID" value="XM_025568692.1"/>
</dbReference>
<reference evidence="3" key="1">
    <citation type="submission" date="2018-04" db="EMBL/GenBank/DDBJ databases">
        <title>Transcriptome assembly of Sipha flava.</title>
        <authorList>
            <person name="Scully E.D."/>
            <person name="Geib S.M."/>
            <person name="Palmer N.A."/>
            <person name="Koch K."/>
            <person name="Bradshaw J."/>
            <person name="Heng-Moss T."/>
            <person name="Sarath G."/>
        </authorList>
    </citation>
    <scope>NUCLEOTIDE SEQUENCE</scope>
</reference>
<feature type="region of interest" description="Disordered" evidence="1">
    <location>
        <begin position="140"/>
        <end position="171"/>
    </location>
</feature>
<feature type="compositionally biased region" description="Gly residues" evidence="1">
    <location>
        <begin position="153"/>
        <end position="171"/>
    </location>
</feature>
<feature type="signal peptide" evidence="2">
    <location>
        <begin position="1"/>
        <end position="28"/>
    </location>
</feature>
<gene>
    <name evidence="5" type="primary">LOC112693570</name>
    <name evidence="3" type="ORF">g.157851</name>
</gene>
<keyword evidence="4" id="KW-1185">Reference proteome</keyword>
<evidence type="ECO:0000256" key="2">
    <source>
        <dbReference type="SAM" id="SignalP"/>
    </source>
</evidence>
<protein>
    <submittedName>
        <fullName evidence="5">Keratin, type I cytoskeletal 9-like</fullName>
    </submittedName>
</protein>
<evidence type="ECO:0000313" key="3">
    <source>
        <dbReference type="EMBL" id="MBY78823.1"/>
    </source>
</evidence>
<feature type="compositionally biased region" description="Low complexity" evidence="1">
    <location>
        <begin position="391"/>
        <end position="402"/>
    </location>
</feature>
<name>A0A2S2QMB8_9HEMI</name>
<evidence type="ECO:0000256" key="1">
    <source>
        <dbReference type="SAM" id="MobiDB-lite"/>
    </source>
</evidence>
<reference evidence="5" key="2">
    <citation type="submission" date="2025-04" db="UniProtKB">
        <authorList>
            <consortium name="RefSeq"/>
        </authorList>
    </citation>
    <scope>IDENTIFICATION</scope>
    <source>
        <tissue evidence="5">Whole body</tissue>
    </source>
</reference>
<feature type="compositionally biased region" description="Low complexity" evidence="1">
    <location>
        <begin position="279"/>
        <end position="289"/>
    </location>
</feature>
<dbReference type="Proteomes" id="UP000694846">
    <property type="component" value="Unplaced"/>
</dbReference>
<sequence>MVVFSVSRLQQIISFVMMAAVIVAAVQCSNHETESRAMHSHEEGPMRIKAQSRISMLKGGTNGYGARVQIREDLHGRKHAHAMAICDCNGQGPWRPLFKPSQILKTEFPEHEAFHEEVDSRYRSLMSQQVDNHLRSLQSVAQSSEHLTPGLDSSGGSGGSGSFSGGGGSFNGGDGSFSGSGGSFNGGSNGGGAVVGGGSGAGHAKKHNHLIHLHLIPHIYVPIVHSSGFTEAKNYHSTVEDGSLSPSPNLHHSVDSSSSSEFQTSEVGGTSGATGTSGPGESPSAAAESHTPTGDVNEHDNGSSNFNGHSGENTYYTITEDAVQHVHHDLHENYGNAIDNNSNNNHDYEVPGSNQVPVEEPHQYQVHEFDDLNKDYSNKKNMVSSSTTASKPQQQQQQYKQKIAVRPNRAKHARKLTSRQDLKNLLVMRPPPVGQPQTWRYVYQPTVARHHQFYQRKQQLPPPPPMMPLIKTRTLPLILHIRQRSDD</sequence>
<dbReference type="AlphaFoldDB" id="A0A2S2QMB8"/>
<feature type="compositionally biased region" description="Low complexity" evidence="1">
    <location>
        <begin position="333"/>
        <end position="345"/>
    </location>
</feature>
<dbReference type="OrthoDB" id="6600267at2759"/>
<evidence type="ECO:0000313" key="4">
    <source>
        <dbReference type="Proteomes" id="UP000694846"/>
    </source>
</evidence>
<keyword evidence="2" id="KW-0732">Signal</keyword>
<feature type="compositionally biased region" description="Gly residues" evidence="1">
    <location>
        <begin position="269"/>
        <end position="278"/>
    </location>
</feature>
<feature type="region of interest" description="Disordered" evidence="1">
    <location>
        <begin position="376"/>
        <end position="403"/>
    </location>
</feature>
<organism evidence="3">
    <name type="scientific">Sipha flava</name>
    <name type="common">yellow sugarcane aphid</name>
    <dbReference type="NCBI Taxonomy" id="143950"/>
    <lineage>
        <taxon>Eukaryota</taxon>
        <taxon>Metazoa</taxon>
        <taxon>Ecdysozoa</taxon>
        <taxon>Arthropoda</taxon>
        <taxon>Hexapoda</taxon>
        <taxon>Insecta</taxon>
        <taxon>Pterygota</taxon>
        <taxon>Neoptera</taxon>
        <taxon>Paraneoptera</taxon>
        <taxon>Hemiptera</taxon>
        <taxon>Sternorrhyncha</taxon>
        <taxon>Aphidomorpha</taxon>
        <taxon>Aphidoidea</taxon>
        <taxon>Aphididae</taxon>
        <taxon>Sipha</taxon>
    </lineage>
</organism>
<feature type="compositionally biased region" description="Polar residues" evidence="1">
    <location>
        <begin position="302"/>
        <end position="313"/>
    </location>
</feature>
<feature type="region of interest" description="Disordered" evidence="1">
    <location>
        <begin position="238"/>
        <end position="313"/>
    </location>
</feature>